<feature type="compositionally biased region" description="Low complexity" evidence="1">
    <location>
        <begin position="88"/>
        <end position="105"/>
    </location>
</feature>
<feature type="compositionally biased region" description="Polar residues" evidence="1">
    <location>
        <begin position="190"/>
        <end position="202"/>
    </location>
</feature>
<feature type="region of interest" description="Disordered" evidence="1">
    <location>
        <begin position="23"/>
        <end position="74"/>
    </location>
</feature>
<proteinExistence type="predicted"/>
<reference evidence="2 3" key="1">
    <citation type="submission" date="2019-01" db="EMBL/GenBank/DDBJ databases">
        <title>Genome sequencing of the rare red list fungi Fomitopsis rosea.</title>
        <authorList>
            <person name="Buettner E."/>
            <person name="Kellner H."/>
        </authorList>
    </citation>
    <scope>NUCLEOTIDE SEQUENCE [LARGE SCALE GENOMIC DNA]</scope>
    <source>
        <strain evidence="2 3">DSM 105464</strain>
    </source>
</reference>
<feature type="region of interest" description="Disordered" evidence="1">
    <location>
        <begin position="88"/>
        <end position="120"/>
    </location>
</feature>
<dbReference type="AlphaFoldDB" id="A0A4Y9YEB7"/>
<dbReference type="Proteomes" id="UP000298390">
    <property type="component" value="Unassembled WGS sequence"/>
</dbReference>
<evidence type="ECO:0000313" key="3">
    <source>
        <dbReference type="Proteomes" id="UP000298390"/>
    </source>
</evidence>
<protein>
    <submittedName>
        <fullName evidence="2">Uncharacterized protein</fullName>
    </submittedName>
</protein>
<evidence type="ECO:0000313" key="2">
    <source>
        <dbReference type="EMBL" id="TFY60532.1"/>
    </source>
</evidence>
<feature type="compositionally biased region" description="Polar residues" evidence="1">
    <location>
        <begin position="23"/>
        <end position="66"/>
    </location>
</feature>
<accession>A0A4Y9YEB7</accession>
<organism evidence="2 3">
    <name type="scientific">Rhodofomes roseus</name>
    <dbReference type="NCBI Taxonomy" id="34475"/>
    <lineage>
        <taxon>Eukaryota</taxon>
        <taxon>Fungi</taxon>
        <taxon>Dikarya</taxon>
        <taxon>Basidiomycota</taxon>
        <taxon>Agaricomycotina</taxon>
        <taxon>Agaricomycetes</taxon>
        <taxon>Polyporales</taxon>
        <taxon>Rhodofomes</taxon>
    </lineage>
</organism>
<gene>
    <name evidence="2" type="ORF">EVJ58_g5090</name>
</gene>
<evidence type="ECO:0000256" key="1">
    <source>
        <dbReference type="SAM" id="MobiDB-lite"/>
    </source>
</evidence>
<sequence length="286" mass="30319">MGEKTPSLPSAVPTPVHASWDFQMQTSWGSAHSKSTDSGRTGTGAQRNPLYTNPNLWLASPTSPNTRLAEAGAARRTPPAAYVASIRSQFASRSQSHSRSHTQSSKYAPASTPRSPLSPAATISTVDIEHALDMSERFASGSGDSRDPTPPLPLRQYMYAPRDSIRTSAYYAGQFPDPINGAGAARNVHSRTGSATNSSKASSVRGRVTPPNLRLVDRRKPSSPSASLYSLHEDQLESAGANRLLMSSPTVHVSADGEVIPRAPTSERPALADALALPLAPVNVMP</sequence>
<dbReference type="EMBL" id="SEKV01000249">
    <property type="protein sequence ID" value="TFY60532.1"/>
    <property type="molecule type" value="Genomic_DNA"/>
</dbReference>
<feature type="region of interest" description="Disordered" evidence="1">
    <location>
        <begin position="182"/>
        <end position="229"/>
    </location>
</feature>
<name>A0A4Y9YEB7_9APHY</name>
<comment type="caution">
    <text evidence="2">The sequence shown here is derived from an EMBL/GenBank/DDBJ whole genome shotgun (WGS) entry which is preliminary data.</text>
</comment>